<dbReference type="eggNOG" id="ENOG502SP9C">
    <property type="taxonomic scope" value="Eukaryota"/>
</dbReference>
<evidence type="ECO:0000313" key="4">
    <source>
        <dbReference type="Proteomes" id="UP000008698"/>
    </source>
</evidence>
<keyword evidence="2" id="KW-0472">Membrane</keyword>
<feature type="transmembrane region" description="Helical" evidence="2">
    <location>
        <begin position="75"/>
        <end position="97"/>
    </location>
</feature>
<feature type="transmembrane region" description="Helical" evidence="2">
    <location>
        <begin position="46"/>
        <end position="68"/>
    </location>
</feature>
<dbReference type="GeneID" id="9534912"/>
<evidence type="ECO:0000256" key="2">
    <source>
        <dbReference type="SAM" id="Phobius"/>
    </source>
</evidence>
<dbReference type="AlphaFoldDB" id="C9SG99"/>
<dbReference type="EMBL" id="DS985217">
    <property type="protein sequence ID" value="EEY18113.1"/>
    <property type="molecule type" value="Genomic_DNA"/>
</dbReference>
<dbReference type="Proteomes" id="UP000008698">
    <property type="component" value="Unassembled WGS sequence"/>
</dbReference>
<keyword evidence="4" id="KW-1185">Reference proteome</keyword>
<dbReference type="OrthoDB" id="5342507at2759"/>
<feature type="compositionally biased region" description="Basic and acidic residues" evidence="1">
    <location>
        <begin position="285"/>
        <end position="294"/>
    </location>
</feature>
<feature type="compositionally biased region" description="Polar residues" evidence="1">
    <location>
        <begin position="272"/>
        <end position="283"/>
    </location>
</feature>
<feature type="transmembrane region" description="Helical" evidence="2">
    <location>
        <begin position="12"/>
        <end position="34"/>
    </location>
</feature>
<evidence type="ECO:0000256" key="1">
    <source>
        <dbReference type="SAM" id="MobiDB-lite"/>
    </source>
</evidence>
<keyword evidence="2" id="KW-0812">Transmembrane</keyword>
<dbReference type="RefSeq" id="XP_003006269.1">
    <property type="nucleotide sequence ID" value="XM_003006223.1"/>
</dbReference>
<evidence type="ECO:0008006" key="5">
    <source>
        <dbReference type="Google" id="ProtNLM"/>
    </source>
</evidence>
<proteinExistence type="predicted"/>
<protein>
    <recommendedName>
        <fullName evidence="5">MARVEL domain-containing protein</fullName>
    </recommendedName>
</protein>
<gene>
    <name evidence="3" type="ORF">VDBG_04222</name>
</gene>
<organism evidence="4">
    <name type="scientific">Verticillium alfalfae (strain VaMs.102 / ATCC MYA-4576 / FGSC 10136)</name>
    <name type="common">Verticillium wilt of alfalfa</name>
    <name type="synonym">Verticillium albo-atrum</name>
    <dbReference type="NCBI Taxonomy" id="526221"/>
    <lineage>
        <taxon>Eukaryota</taxon>
        <taxon>Fungi</taxon>
        <taxon>Dikarya</taxon>
        <taxon>Ascomycota</taxon>
        <taxon>Pezizomycotina</taxon>
        <taxon>Sordariomycetes</taxon>
        <taxon>Hypocreomycetidae</taxon>
        <taxon>Glomerellales</taxon>
        <taxon>Plectosphaerellaceae</taxon>
        <taxon>Verticillium</taxon>
    </lineage>
</organism>
<sequence>MAKGVALKFLQWFIRGVQFGCAAIVLGIFSYFLATLSNHNIHIATYVRAVTGISGAAVLYTILGLVLLCCLAGRIFTSAIAILLDLAFAGAFIYVAYANRHGASSCNGYVDTPYGRGRSAADVQGTDGFTNLPSFRQACRLQSACFAVSIIAIVFFLLSILVEVFLVRHHKKEKRFGPGPRQQLHLGLRRQEDPRLRRRPLRLAYNTEATAVAPGQDAHPYSHPKTEVGYGYTNGTGNGIANDHVVPPGTAYGVSNETHTHDAAYAQPLPQQTAGVHTGQTNPYRYEDGTFDRR</sequence>
<dbReference type="OMA" id="NGIANDH"/>
<keyword evidence="2" id="KW-1133">Transmembrane helix</keyword>
<feature type="region of interest" description="Disordered" evidence="1">
    <location>
        <begin position="272"/>
        <end position="294"/>
    </location>
</feature>
<dbReference type="KEGG" id="val:VDBG_04222"/>
<feature type="transmembrane region" description="Helical" evidence="2">
    <location>
        <begin position="141"/>
        <end position="166"/>
    </location>
</feature>
<accession>C9SG99</accession>
<name>C9SG99_VERA1</name>
<evidence type="ECO:0000313" key="3">
    <source>
        <dbReference type="EMBL" id="EEY18113.1"/>
    </source>
</evidence>
<dbReference type="HOGENOM" id="CLU_057540_1_0_1"/>
<reference evidence="4" key="1">
    <citation type="journal article" date="2011" name="PLoS Pathog.">
        <title>Comparative genomics yields insights into niche adaptation of plant vascular wilt pathogens.</title>
        <authorList>
            <person name="Klosterman S.J."/>
            <person name="Subbarao K.V."/>
            <person name="Kang S."/>
            <person name="Veronese P."/>
            <person name="Gold S.E."/>
            <person name="Thomma B.P.H.J."/>
            <person name="Chen Z."/>
            <person name="Henrissat B."/>
            <person name="Lee Y.-H."/>
            <person name="Park J."/>
            <person name="Garcia-Pedrajas M.D."/>
            <person name="Barbara D.J."/>
            <person name="Anchieta A."/>
            <person name="de Jonge R."/>
            <person name="Santhanam P."/>
            <person name="Maruthachalam K."/>
            <person name="Atallah Z."/>
            <person name="Amyotte S.G."/>
            <person name="Paz Z."/>
            <person name="Inderbitzin P."/>
            <person name="Hayes R.J."/>
            <person name="Heiman D.I."/>
            <person name="Young S."/>
            <person name="Zeng Q."/>
            <person name="Engels R."/>
            <person name="Galagan J."/>
            <person name="Cuomo C.A."/>
            <person name="Dobinson K.F."/>
            <person name="Ma L.-J."/>
        </authorList>
    </citation>
    <scope>NUCLEOTIDE SEQUENCE [LARGE SCALE GENOMIC DNA]</scope>
    <source>
        <strain evidence="4">VaMs.102 / ATCC MYA-4576 / FGSC 10136</strain>
    </source>
</reference>